<keyword evidence="1" id="KW-0479">Metal-binding</keyword>
<comment type="caution">
    <text evidence="4">The sequence shown here is derived from an EMBL/GenBank/DDBJ whole genome shotgun (WGS) entry which is preliminary data.</text>
</comment>
<evidence type="ECO:0000313" key="5">
    <source>
        <dbReference type="Proteomes" id="UP001221924"/>
    </source>
</evidence>
<dbReference type="EMBL" id="JARFID010001017">
    <property type="protein sequence ID" value="MDE8698307.1"/>
    <property type="molecule type" value="Genomic_DNA"/>
</dbReference>
<feature type="non-terminal residue" evidence="4">
    <location>
        <position position="1"/>
    </location>
</feature>
<organism evidence="4 5">
    <name type="scientific">Bacteroides cellulosilyticus</name>
    <dbReference type="NCBI Taxonomy" id="246787"/>
    <lineage>
        <taxon>Bacteria</taxon>
        <taxon>Pseudomonadati</taxon>
        <taxon>Bacteroidota</taxon>
        <taxon>Bacteroidia</taxon>
        <taxon>Bacteroidales</taxon>
        <taxon>Bacteroidaceae</taxon>
        <taxon>Bacteroides</taxon>
    </lineage>
</organism>
<accession>A0AAW6MD58</accession>
<evidence type="ECO:0000313" key="4">
    <source>
        <dbReference type="EMBL" id="MDE8698307.1"/>
    </source>
</evidence>
<keyword evidence="2" id="KW-0408">Iron</keyword>
<evidence type="ECO:0000256" key="1">
    <source>
        <dbReference type="ARBA" id="ARBA00022723"/>
    </source>
</evidence>
<sequence>KVLKCKIWSKTFSRDEIVNIHGCSTCLKCLVHCPSTKTYIKRNIV</sequence>
<protein>
    <submittedName>
        <fullName evidence="4">Epoxyqueuosine reductase</fullName>
    </submittedName>
</protein>
<dbReference type="InterPro" id="IPR017900">
    <property type="entry name" value="4Fe4S_Fe_S_CS"/>
</dbReference>
<proteinExistence type="predicted"/>
<dbReference type="GO" id="GO:0046872">
    <property type="term" value="F:metal ion binding"/>
    <property type="evidence" value="ECO:0007669"/>
    <property type="project" value="UniProtKB-KW"/>
</dbReference>
<keyword evidence="3" id="KW-0411">Iron-sulfur</keyword>
<reference evidence="4" key="1">
    <citation type="submission" date="2023-03" db="EMBL/GenBank/DDBJ databases">
        <title>DFI Biobank Strains.</title>
        <authorList>
            <person name="Mostad J."/>
            <person name="Paddock L."/>
            <person name="Medina S."/>
            <person name="Waligurski E."/>
            <person name="Barat B."/>
            <person name="Smith R."/>
            <person name="Burgo V."/>
            <person name="Metcalfe C."/>
            <person name="Woodson C."/>
            <person name="Sundararajan A."/>
            <person name="Ramaswamy R."/>
            <person name="Lin H."/>
            <person name="Pamer E.G."/>
        </authorList>
    </citation>
    <scope>NUCLEOTIDE SEQUENCE</scope>
    <source>
        <strain evidence="4">DFI.9.5</strain>
    </source>
</reference>
<dbReference type="GO" id="GO:0051536">
    <property type="term" value="F:iron-sulfur cluster binding"/>
    <property type="evidence" value="ECO:0007669"/>
    <property type="project" value="UniProtKB-KW"/>
</dbReference>
<dbReference type="PROSITE" id="PS00198">
    <property type="entry name" value="4FE4S_FER_1"/>
    <property type="match status" value="1"/>
</dbReference>
<dbReference type="AlphaFoldDB" id="A0AAW6MD58"/>
<evidence type="ECO:0000256" key="3">
    <source>
        <dbReference type="ARBA" id="ARBA00023014"/>
    </source>
</evidence>
<name>A0AAW6MD58_9BACE</name>
<gene>
    <name evidence="4" type="ORF">PZH42_30715</name>
</gene>
<evidence type="ECO:0000256" key="2">
    <source>
        <dbReference type="ARBA" id="ARBA00023004"/>
    </source>
</evidence>
<dbReference type="Proteomes" id="UP001221924">
    <property type="component" value="Unassembled WGS sequence"/>
</dbReference>